<dbReference type="InterPro" id="IPR003593">
    <property type="entry name" value="AAA+_ATPase"/>
</dbReference>
<dbReference type="InterPro" id="IPR003959">
    <property type="entry name" value="ATPase_AAA_core"/>
</dbReference>
<dbReference type="PANTHER" id="PTHR23076:SF97">
    <property type="entry name" value="ATP-DEPENDENT ZINC METALLOPROTEASE YME1L1"/>
    <property type="match status" value="1"/>
</dbReference>
<keyword evidence="8" id="KW-0479">Metal-binding</keyword>
<sequence>MQRLVGDIASMRAKMRGMAVGEKRMCMMVGGAKFMGSEACRGVRPLASDQRLYGRNGASTHCDGQPNSCLHSHLSEILVRGMSGRASTLQMKYMSLKGLEKDAKEYTFDSKRQLVFLQQLNQESMPERVISWIEGMKSSVITEEILQEYVKALKLKRAEMEKKKMYQSSRSDADGSTRTNDDEDRRFHSRSYDNQDPTMHPSMMDGSARRGMGSQSGRQTVHVAMAEPSAKDQVWRTIRILAGAYLFLLGLTTIMEERGLARGMMSNYEAVKPAESTKTFKDVVGVDEAKAELQEIVEFLRKPEKFTRLGGKMTKGVLLMGPPGTGKTLLAKAIAGEAGVPFFYASGSEFEEMYVGVGARRVRDLFEAAKRKAPCIIFLDEIDAIGATRNPKDQQYMRMTLNQLLAEMDGFSSSQGVVVIAATNFPEVLDKALTRPGRLDRHIVVPNPDVKGRKQILSLHLDKVPKHADVDVSILARGTPGFSGADLANLVNIAAIKASNDNKKAVDMRDLEFAKDRIMMGVERKSAVITEESRKLTAYHESGHAIVASFTDGALPVHKATVVPRGSALGMVMQLPDGDETSWSRRQMLAKMDVCMGGRVAEELIYGTDNVTSGASSDFEQATSIATNMVERWGMSDKVGTVCYKNLTGGDGEPIMGQEVRAAIDGEIKRLTSQAYSNAKKILTQHEDKLHLLAQELIEKETLTGNEVRAILGLPPMKQELEQPEAKQDQQGKLEAGKDGSSGKKNTWFGR</sequence>
<dbReference type="GO" id="GO:0005739">
    <property type="term" value="C:mitochondrion"/>
    <property type="evidence" value="ECO:0007669"/>
    <property type="project" value="UniProtKB-SubCell"/>
</dbReference>
<comment type="cofactor">
    <cofactor evidence="1">
        <name>Zn(2+)</name>
        <dbReference type="ChEBI" id="CHEBI:29105"/>
    </cofactor>
</comment>
<dbReference type="Gene3D" id="1.20.58.760">
    <property type="entry name" value="Peptidase M41"/>
    <property type="match status" value="1"/>
</dbReference>
<keyword evidence="12" id="KW-0067">ATP-binding</keyword>
<dbReference type="Proteomes" id="UP000011087">
    <property type="component" value="Unassembled WGS sequence"/>
</dbReference>
<dbReference type="OrthoDB" id="1413014at2759"/>
<keyword evidence="7" id="KW-0645">Protease</keyword>
<dbReference type="GO" id="GO:0006508">
    <property type="term" value="P:proteolysis"/>
    <property type="evidence" value="ECO:0007669"/>
    <property type="project" value="UniProtKB-KW"/>
</dbReference>
<dbReference type="GO" id="GO:0016020">
    <property type="term" value="C:membrane"/>
    <property type="evidence" value="ECO:0007669"/>
    <property type="project" value="UniProtKB-SubCell"/>
</dbReference>
<dbReference type="Pfam" id="PF01434">
    <property type="entry name" value="Peptidase_M41"/>
    <property type="match status" value="1"/>
</dbReference>
<dbReference type="SUPFAM" id="SSF140990">
    <property type="entry name" value="FtsH protease domain-like"/>
    <property type="match status" value="1"/>
</dbReference>
<evidence type="ECO:0000256" key="12">
    <source>
        <dbReference type="ARBA" id="ARBA00022840"/>
    </source>
</evidence>
<dbReference type="PaxDb" id="55529-EKX38208"/>
<evidence type="ECO:0000256" key="4">
    <source>
        <dbReference type="ARBA" id="ARBA00004370"/>
    </source>
</evidence>
<dbReference type="SUPFAM" id="SSF52540">
    <property type="entry name" value="P-loop containing nucleoside triphosphate hydrolases"/>
    <property type="match status" value="1"/>
</dbReference>
<dbReference type="STRING" id="905079.L1IPM1"/>
<keyword evidence="13" id="KW-0482">Metalloprotease</keyword>
<dbReference type="Gene3D" id="3.40.50.300">
    <property type="entry name" value="P-loop containing nucleotide triphosphate hydrolases"/>
    <property type="match status" value="1"/>
</dbReference>
<dbReference type="FunFam" id="1.10.8.60:FF:000001">
    <property type="entry name" value="ATP-dependent zinc metalloprotease FtsH"/>
    <property type="match status" value="1"/>
</dbReference>
<dbReference type="InterPro" id="IPR037219">
    <property type="entry name" value="Peptidase_M41-like"/>
</dbReference>
<dbReference type="HOGENOM" id="CLU_000688_9_3_1"/>
<dbReference type="PROSITE" id="PS00674">
    <property type="entry name" value="AAA"/>
    <property type="match status" value="1"/>
</dbReference>
<evidence type="ECO:0000256" key="10">
    <source>
        <dbReference type="ARBA" id="ARBA00022801"/>
    </source>
</evidence>
<dbReference type="InterPro" id="IPR005936">
    <property type="entry name" value="FtsH"/>
</dbReference>
<keyword evidence="10" id="KW-0378">Hydrolase</keyword>
<dbReference type="GO" id="GO:0005524">
    <property type="term" value="F:ATP binding"/>
    <property type="evidence" value="ECO:0007669"/>
    <property type="project" value="UniProtKB-KW"/>
</dbReference>
<evidence type="ECO:0000256" key="3">
    <source>
        <dbReference type="ARBA" id="ARBA00004229"/>
    </source>
</evidence>
<dbReference type="EMBL" id="JH993051">
    <property type="protein sequence ID" value="EKX38208.1"/>
    <property type="molecule type" value="Genomic_DNA"/>
</dbReference>
<dbReference type="NCBIfam" id="TIGR01241">
    <property type="entry name" value="FtsH_fam"/>
    <property type="match status" value="1"/>
</dbReference>
<accession>L1IPM1</accession>
<dbReference type="EnsemblProtists" id="EKX38208">
    <property type="protein sequence ID" value="EKX38208"/>
    <property type="gene ID" value="GUITHDRAFT_144422"/>
</dbReference>
<keyword evidence="14" id="KW-0496">Mitochondrion</keyword>
<dbReference type="GO" id="GO:0009507">
    <property type="term" value="C:chloroplast"/>
    <property type="evidence" value="ECO:0007669"/>
    <property type="project" value="UniProtKB-SubCell"/>
</dbReference>
<evidence type="ECO:0000313" key="18">
    <source>
        <dbReference type="EMBL" id="EKX38208.1"/>
    </source>
</evidence>
<evidence type="ECO:0000256" key="1">
    <source>
        <dbReference type="ARBA" id="ARBA00001947"/>
    </source>
</evidence>
<feature type="domain" description="AAA+ ATPase" evidence="17">
    <location>
        <begin position="313"/>
        <end position="449"/>
    </location>
</feature>
<feature type="compositionally biased region" description="Basic and acidic residues" evidence="16">
    <location>
        <begin position="719"/>
        <end position="742"/>
    </location>
</feature>
<feature type="compositionally biased region" description="Basic and acidic residues" evidence="16">
    <location>
        <begin position="171"/>
        <end position="193"/>
    </location>
</feature>
<evidence type="ECO:0000313" key="20">
    <source>
        <dbReference type="Proteomes" id="UP000011087"/>
    </source>
</evidence>
<dbReference type="InterPro" id="IPR027417">
    <property type="entry name" value="P-loop_NTPase"/>
</dbReference>
<dbReference type="GeneID" id="17294842"/>
<keyword evidence="11" id="KW-0862">Zinc</keyword>
<evidence type="ECO:0000256" key="16">
    <source>
        <dbReference type="SAM" id="MobiDB-lite"/>
    </source>
</evidence>
<dbReference type="InterPro" id="IPR003960">
    <property type="entry name" value="ATPase_AAA_CS"/>
</dbReference>
<keyword evidence="15" id="KW-0472">Membrane</keyword>
<dbReference type="InterPro" id="IPR041569">
    <property type="entry name" value="AAA_lid_3"/>
</dbReference>
<evidence type="ECO:0000256" key="6">
    <source>
        <dbReference type="ARBA" id="ARBA00010550"/>
    </source>
</evidence>
<evidence type="ECO:0000256" key="8">
    <source>
        <dbReference type="ARBA" id="ARBA00022723"/>
    </source>
</evidence>
<comment type="similarity">
    <text evidence="6">In the N-terminal section; belongs to the AAA ATPase family.</text>
</comment>
<dbReference type="CDD" id="cd19501">
    <property type="entry name" value="RecA-like_FtsH"/>
    <property type="match status" value="1"/>
</dbReference>
<keyword evidence="9" id="KW-0547">Nucleotide-binding</keyword>
<dbReference type="SMART" id="SM00382">
    <property type="entry name" value="AAA"/>
    <property type="match status" value="1"/>
</dbReference>
<proteinExistence type="inferred from homology"/>
<dbReference type="GO" id="GO:0004176">
    <property type="term" value="F:ATP-dependent peptidase activity"/>
    <property type="evidence" value="ECO:0007669"/>
    <property type="project" value="InterPro"/>
</dbReference>
<evidence type="ECO:0000256" key="5">
    <source>
        <dbReference type="ARBA" id="ARBA00010044"/>
    </source>
</evidence>
<dbReference type="GO" id="GO:0016887">
    <property type="term" value="F:ATP hydrolysis activity"/>
    <property type="evidence" value="ECO:0007669"/>
    <property type="project" value="InterPro"/>
</dbReference>
<dbReference type="Pfam" id="PF17862">
    <property type="entry name" value="AAA_lid_3"/>
    <property type="match status" value="1"/>
</dbReference>
<reference evidence="20" key="2">
    <citation type="submission" date="2012-11" db="EMBL/GenBank/DDBJ databases">
        <authorList>
            <person name="Kuo A."/>
            <person name="Curtis B.A."/>
            <person name="Tanifuji G."/>
            <person name="Burki F."/>
            <person name="Gruber A."/>
            <person name="Irimia M."/>
            <person name="Maruyama S."/>
            <person name="Arias M.C."/>
            <person name="Ball S.G."/>
            <person name="Gile G.H."/>
            <person name="Hirakawa Y."/>
            <person name="Hopkins J.F."/>
            <person name="Rensing S.A."/>
            <person name="Schmutz J."/>
            <person name="Symeonidi A."/>
            <person name="Elias M."/>
            <person name="Eveleigh R.J."/>
            <person name="Herman E.K."/>
            <person name="Klute M.J."/>
            <person name="Nakayama T."/>
            <person name="Obornik M."/>
            <person name="Reyes-Prieto A."/>
            <person name="Armbrust E.V."/>
            <person name="Aves S.J."/>
            <person name="Beiko R.G."/>
            <person name="Coutinho P."/>
            <person name="Dacks J.B."/>
            <person name="Durnford D.G."/>
            <person name="Fast N.M."/>
            <person name="Green B.R."/>
            <person name="Grisdale C."/>
            <person name="Hempe F."/>
            <person name="Henrissat B."/>
            <person name="Hoppner M.P."/>
            <person name="Ishida K.-I."/>
            <person name="Kim E."/>
            <person name="Koreny L."/>
            <person name="Kroth P.G."/>
            <person name="Liu Y."/>
            <person name="Malik S.-B."/>
            <person name="Maier U.G."/>
            <person name="McRose D."/>
            <person name="Mock T."/>
            <person name="Neilson J.A."/>
            <person name="Onodera N.T."/>
            <person name="Poole A.M."/>
            <person name="Pritham E.J."/>
            <person name="Richards T.A."/>
            <person name="Rocap G."/>
            <person name="Roy S.W."/>
            <person name="Sarai C."/>
            <person name="Schaack S."/>
            <person name="Shirato S."/>
            <person name="Slamovits C.H."/>
            <person name="Spencer D.F."/>
            <person name="Suzuki S."/>
            <person name="Worden A.Z."/>
            <person name="Zauner S."/>
            <person name="Barry K."/>
            <person name="Bell C."/>
            <person name="Bharti A.K."/>
            <person name="Crow J.A."/>
            <person name="Grimwood J."/>
            <person name="Kramer R."/>
            <person name="Lindquist E."/>
            <person name="Lucas S."/>
            <person name="Salamov A."/>
            <person name="McFadden G.I."/>
            <person name="Lane C.E."/>
            <person name="Keeling P.J."/>
            <person name="Gray M.W."/>
            <person name="Grigoriev I.V."/>
            <person name="Archibald J.M."/>
        </authorList>
    </citation>
    <scope>NUCLEOTIDE SEQUENCE</scope>
    <source>
        <strain evidence="20">CCMP2712</strain>
    </source>
</reference>
<dbReference type="MEROPS" id="M41.018"/>
<reference evidence="18 20" key="1">
    <citation type="journal article" date="2012" name="Nature">
        <title>Algal genomes reveal evolutionary mosaicism and the fate of nucleomorphs.</title>
        <authorList>
            <consortium name="DOE Joint Genome Institute"/>
            <person name="Curtis B.A."/>
            <person name="Tanifuji G."/>
            <person name="Burki F."/>
            <person name="Gruber A."/>
            <person name="Irimia M."/>
            <person name="Maruyama S."/>
            <person name="Arias M.C."/>
            <person name="Ball S.G."/>
            <person name="Gile G.H."/>
            <person name="Hirakawa Y."/>
            <person name="Hopkins J.F."/>
            <person name="Kuo A."/>
            <person name="Rensing S.A."/>
            <person name="Schmutz J."/>
            <person name="Symeonidi A."/>
            <person name="Elias M."/>
            <person name="Eveleigh R.J."/>
            <person name="Herman E.K."/>
            <person name="Klute M.J."/>
            <person name="Nakayama T."/>
            <person name="Obornik M."/>
            <person name="Reyes-Prieto A."/>
            <person name="Armbrust E.V."/>
            <person name="Aves S.J."/>
            <person name="Beiko R.G."/>
            <person name="Coutinho P."/>
            <person name="Dacks J.B."/>
            <person name="Durnford D.G."/>
            <person name="Fast N.M."/>
            <person name="Green B.R."/>
            <person name="Grisdale C.J."/>
            <person name="Hempel F."/>
            <person name="Henrissat B."/>
            <person name="Hoppner M.P."/>
            <person name="Ishida K."/>
            <person name="Kim E."/>
            <person name="Koreny L."/>
            <person name="Kroth P.G."/>
            <person name="Liu Y."/>
            <person name="Malik S.B."/>
            <person name="Maier U.G."/>
            <person name="McRose D."/>
            <person name="Mock T."/>
            <person name="Neilson J.A."/>
            <person name="Onodera N.T."/>
            <person name="Poole A.M."/>
            <person name="Pritham E.J."/>
            <person name="Richards T.A."/>
            <person name="Rocap G."/>
            <person name="Roy S.W."/>
            <person name="Sarai C."/>
            <person name="Schaack S."/>
            <person name="Shirato S."/>
            <person name="Slamovits C.H."/>
            <person name="Spencer D.F."/>
            <person name="Suzuki S."/>
            <person name="Worden A.Z."/>
            <person name="Zauner S."/>
            <person name="Barry K."/>
            <person name="Bell C."/>
            <person name="Bharti A.K."/>
            <person name="Crow J.A."/>
            <person name="Grimwood J."/>
            <person name="Kramer R."/>
            <person name="Lindquist E."/>
            <person name="Lucas S."/>
            <person name="Salamov A."/>
            <person name="McFadden G.I."/>
            <person name="Lane C.E."/>
            <person name="Keeling P.J."/>
            <person name="Gray M.W."/>
            <person name="Grigoriev I.V."/>
            <person name="Archibald J.M."/>
        </authorList>
    </citation>
    <scope>NUCLEOTIDE SEQUENCE</scope>
    <source>
        <strain evidence="18 20">CCMP2712</strain>
    </source>
</reference>
<dbReference type="GO" id="GO:0004222">
    <property type="term" value="F:metalloendopeptidase activity"/>
    <property type="evidence" value="ECO:0007669"/>
    <property type="project" value="InterPro"/>
</dbReference>
<dbReference type="FunFam" id="3.40.50.300:FF:000175">
    <property type="entry name" value="ATP-dependent zinc metalloprotease FTSH 4"/>
    <property type="match status" value="1"/>
</dbReference>
<name>L1IPM1_GUITC</name>
<comment type="subcellular location">
    <subcellularLocation>
        <location evidence="4">Membrane</location>
    </subcellularLocation>
    <subcellularLocation>
        <location evidence="2">Mitochondrion</location>
    </subcellularLocation>
    <subcellularLocation>
        <location evidence="3">Plastid</location>
        <location evidence="3">Chloroplast</location>
    </subcellularLocation>
</comment>
<dbReference type="PANTHER" id="PTHR23076">
    <property type="entry name" value="METALLOPROTEASE M41 FTSH"/>
    <property type="match status" value="1"/>
</dbReference>
<dbReference type="InterPro" id="IPR000642">
    <property type="entry name" value="Peptidase_M41"/>
</dbReference>
<evidence type="ECO:0000256" key="15">
    <source>
        <dbReference type="ARBA" id="ARBA00023136"/>
    </source>
</evidence>
<evidence type="ECO:0000256" key="7">
    <source>
        <dbReference type="ARBA" id="ARBA00022670"/>
    </source>
</evidence>
<dbReference type="OMA" id="EKDQYSV"/>
<evidence type="ECO:0000256" key="11">
    <source>
        <dbReference type="ARBA" id="ARBA00022833"/>
    </source>
</evidence>
<evidence type="ECO:0000259" key="17">
    <source>
        <dbReference type="SMART" id="SM00382"/>
    </source>
</evidence>
<dbReference type="KEGG" id="gtt:GUITHDRAFT_144422"/>
<reference evidence="19" key="3">
    <citation type="submission" date="2016-03" db="UniProtKB">
        <authorList>
            <consortium name="EnsemblProtists"/>
        </authorList>
    </citation>
    <scope>IDENTIFICATION</scope>
</reference>
<evidence type="ECO:0000256" key="13">
    <source>
        <dbReference type="ARBA" id="ARBA00023049"/>
    </source>
</evidence>
<dbReference type="Gene3D" id="1.10.8.60">
    <property type="match status" value="1"/>
</dbReference>
<evidence type="ECO:0000256" key="9">
    <source>
        <dbReference type="ARBA" id="ARBA00022741"/>
    </source>
</evidence>
<evidence type="ECO:0000313" key="19">
    <source>
        <dbReference type="EnsemblProtists" id="EKX38208"/>
    </source>
</evidence>
<gene>
    <name evidence="18" type="ORF">GUITHDRAFT_144422</name>
</gene>
<dbReference type="HAMAP" id="MF_01458">
    <property type="entry name" value="FtsH"/>
    <property type="match status" value="1"/>
</dbReference>
<keyword evidence="20" id="KW-1185">Reference proteome</keyword>
<dbReference type="eggNOG" id="KOG0734">
    <property type="taxonomic scope" value="Eukaryota"/>
</dbReference>
<dbReference type="GO" id="GO:0046872">
    <property type="term" value="F:metal ion binding"/>
    <property type="evidence" value="ECO:0007669"/>
    <property type="project" value="UniProtKB-KW"/>
</dbReference>
<dbReference type="Pfam" id="PF00004">
    <property type="entry name" value="AAA"/>
    <property type="match status" value="1"/>
</dbReference>
<protein>
    <recommendedName>
        <fullName evidence="17">AAA+ ATPase domain-containing protein</fullName>
    </recommendedName>
</protein>
<feature type="region of interest" description="Disordered" evidence="16">
    <location>
        <begin position="161"/>
        <end position="218"/>
    </location>
</feature>
<evidence type="ECO:0000256" key="2">
    <source>
        <dbReference type="ARBA" id="ARBA00004173"/>
    </source>
</evidence>
<dbReference type="FunFam" id="1.20.58.760:FF:000002">
    <property type="entry name" value="ATP-dependent zinc metalloprotease FtsH"/>
    <property type="match status" value="1"/>
</dbReference>
<dbReference type="GO" id="GO:0045037">
    <property type="term" value="P:protein import into chloroplast stroma"/>
    <property type="evidence" value="ECO:0007669"/>
    <property type="project" value="TreeGrafter"/>
</dbReference>
<evidence type="ECO:0000256" key="14">
    <source>
        <dbReference type="ARBA" id="ARBA00023128"/>
    </source>
</evidence>
<dbReference type="AlphaFoldDB" id="L1IPM1"/>
<organism evidence="18">
    <name type="scientific">Guillardia theta (strain CCMP2712)</name>
    <name type="common">Cryptophyte</name>
    <dbReference type="NCBI Taxonomy" id="905079"/>
    <lineage>
        <taxon>Eukaryota</taxon>
        <taxon>Cryptophyceae</taxon>
        <taxon>Pyrenomonadales</taxon>
        <taxon>Geminigeraceae</taxon>
        <taxon>Guillardia</taxon>
    </lineage>
</organism>
<feature type="region of interest" description="Disordered" evidence="16">
    <location>
        <begin position="715"/>
        <end position="751"/>
    </location>
</feature>
<dbReference type="RefSeq" id="XP_005825188.1">
    <property type="nucleotide sequence ID" value="XM_005825131.1"/>
</dbReference>
<comment type="similarity">
    <text evidence="5">In the C-terminal section; belongs to the peptidase M41 family.</text>
</comment>